<dbReference type="Proteomes" id="UP001337681">
    <property type="component" value="Unassembled WGS sequence"/>
</dbReference>
<name>A0ABU7H1D0_9SPHI</name>
<reference evidence="2 3" key="1">
    <citation type="submission" date="2024-01" db="EMBL/GenBank/DDBJ databases">
        <title>Pedobacter sp. nov., isolated from oil-contaminated soil.</title>
        <authorList>
            <person name="Le N.T.T."/>
        </authorList>
    </citation>
    <scope>NUCLEOTIDE SEQUENCE [LARGE SCALE GENOMIC DNA]</scope>
    <source>
        <strain evidence="2 3">VNH31</strain>
    </source>
</reference>
<evidence type="ECO:0000256" key="1">
    <source>
        <dbReference type="SAM" id="SignalP"/>
    </source>
</evidence>
<dbReference type="NCBIfam" id="TIGR03523">
    <property type="entry name" value="GldN"/>
    <property type="match status" value="1"/>
</dbReference>
<accession>A0ABU7H1D0</accession>
<dbReference type="EMBL" id="JAZDQU010000001">
    <property type="protein sequence ID" value="MEE1884828.1"/>
    <property type="molecule type" value="Genomic_DNA"/>
</dbReference>
<comment type="caution">
    <text evidence="2">The sequence shown here is derived from an EMBL/GenBank/DDBJ whole genome shotgun (WGS) entry which is preliminary data.</text>
</comment>
<evidence type="ECO:0000313" key="3">
    <source>
        <dbReference type="Proteomes" id="UP001337681"/>
    </source>
</evidence>
<protein>
    <submittedName>
        <fullName evidence="2">Gliding motility protein GldN</fullName>
    </submittedName>
</protein>
<keyword evidence="3" id="KW-1185">Reference proteome</keyword>
<organism evidence="2 3">
    <name type="scientific">Pedobacter flavus</name>
    <dbReference type="NCBI Taxonomy" id="3113906"/>
    <lineage>
        <taxon>Bacteria</taxon>
        <taxon>Pseudomonadati</taxon>
        <taxon>Bacteroidota</taxon>
        <taxon>Sphingobacteriia</taxon>
        <taxon>Sphingobacteriales</taxon>
        <taxon>Sphingobacteriaceae</taxon>
        <taxon>Pedobacter</taxon>
    </lineage>
</organism>
<keyword evidence="1" id="KW-0732">Signal</keyword>
<feature type="chain" id="PRO_5046984696" evidence="1">
    <location>
        <begin position="20"/>
        <end position="292"/>
    </location>
</feature>
<proteinExistence type="predicted"/>
<sequence>MKKVVLLVIAILSVTTGFSQNNKVQQQGFGYYGSRVLGGNVIDYKFVNESDVLFSKRIWRELDSKDTTNWTMMAPKSMLANIMFSSIINGELTAYENPDNKEIDFFSKPLKVAEVSKRLADSTFVPVFDRDGNQVGGNMLPQDFDPKSVKKFMIMEDWIFNQQTGTFEVRIWGIAPVVDLKVEGAVVDDFVPFWVYFPEFRYILATQKVALFDNDATNFSYDDWFTRRMFDGKVYKISNPLDLPLSSFFQGDALIKEQKRIDDELFKKLETLTKDYSIKAKEKERKRKNRGK</sequence>
<dbReference type="Pfam" id="PF19841">
    <property type="entry name" value="GldN"/>
    <property type="match status" value="1"/>
</dbReference>
<evidence type="ECO:0000313" key="2">
    <source>
        <dbReference type="EMBL" id="MEE1884828.1"/>
    </source>
</evidence>
<dbReference type="InterPro" id="IPR019847">
    <property type="entry name" value="Gliding_motility_assoc_GldN"/>
</dbReference>
<dbReference type="RefSeq" id="WP_330145738.1">
    <property type="nucleotide sequence ID" value="NZ_JAZDQU010000001.1"/>
</dbReference>
<feature type="signal peptide" evidence="1">
    <location>
        <begin position="1"/>
        <end position="19"/>
    </location>
</feature>
<gene>
    <name evidence="2" type="primary">gldN</name>
    <name evidence="2" type="ORF">VRU49_05265</name>
</gene>